<evidence type="ECO:0008006" key="5">
    <source>
        <dbReference type="Google" id="ProtNLM"/>
    </source>
</evidence>
<reference evidence="3" key="1">
    <citation type="submission" date="2022-07" db="EMBL/GenBank/DDBJ databases">
        <title>Phylogenomic reconstructions and comparative analyses of Kickxellomycotina fungi.</title>
        <authorList>
            <person name="Reynolds N.K."/>
            <person name="Stajich J.E."/>
            <person name="Barry K."/>
            <person name="Grigoriev I.V."/>
            <person name="Crous P."/>
            <person name="Smith M.E."/>
        </authorList>
    </citation>
    <scope>NUCLEOTIDE SEQUENCE</scope>
    <source>
        <strain evidence="3">BCRC 34381</strain>
    </source>
</reference>
<dbReference type="AlphaFoldDB" id="A0A9W7YD46"/>
<gene>
    <name evidence="3" type="ORF">LPJ61_002544</name>
</gene>
<proteinExistence type="predicted"/>
<dbReference type="PROSITE" id="PS50084">
    <property type="entry name" value="KH_TYPE_1"/>
    <property type="match status" value="1"/>
</dbReference>
<feature type="region of interest" description="Disordered" evidence="2">
    <location>
        <begin position="1"/>
        <end position="87"/>
    </location>
</feature>
<evidence type="ECO:0000256" key="1">
    <source>
        <dbReference type="PROSITE-ProRule" id="PRU00117"/>
    </source>
</evidence>
<protein>
    <recommendedName>
        <fullName evidence="5">K Homology domain-containing protein</fullName>
    </recommendedName>
</protein>
<dbReference type="EMBL" id="JANBOI010000331">
    <property type="protein sequence ID" value="KAJ1731416.1"/>
    <property type="molecule type" value="Genomic_DNA"/>
</dbReference>
<dbReference type="GO" id="GO:0003723">
    <property type="term" value="F:RNA binding"/>
    <property type="evidence" value="ECO:0007669"/>
    <property type="project" value="UniProtKB-UniRule"/>
</dbReference>
<accession>A0A9W7YD46</accession>
<dbReference type="Proteomes" id="UP001143981">
    <property type="component" value="Unassembled WGS sequence"/>
</dbReference>
<organism evidence="3 4">
    <name type="scientific">Coemansia biformis</name>
    <dbReference type="NCBI Taxonomy" id="1286918"/>
    <lineage>
        <taxon>Eukaryota</taxon>
        <taxon>Fungi</taxon>
        <taxon>Fungi incertae sedis</taxon>
        <taxon>Zoopagomycota</taxon>
        <taxon>Kickxellomycotina</taxon>
        <taxon>Kickxellomycetes</taxon>
        <taxon>Kickxellales</taxon>
        <taxon>Kickxellaceae</taxon>
        <taxon>Coemansia</taxon>
    </lineage>
</organism>
<feature type="non-terminal residue" evidence="3">
    <location>
        <position position="117"/>
    </location>
</feature>
<keyword evidence="1" id="KW-0694">RNA-binding</keyword>
<sequence>MAARFSGDENGPDSTDAVEDVMSLFSDAGDASDASDASNASNASDAGCKPIEGKLKHSSIAGMPEMPMPPDTSAPANSPGPEEKAPTLRLLFSCEDGGMLIGKGGRHIAMLKEATSA</sequence>
<dbReference type="OrthoDB" id="5598592at2759"/>
<evidence type="ECO:0000313" key="4">
    <source>
        <dbReference type="Proteomes" id="UP001143981"/>
    </source>
</evidence>
<comment type="caution">
    <text evidence="3">The sequence shown here is derived from an EMBL/GenBank/DDBJ whole genome shotgun (WGS) entry which is preliminary data.</text>
</comment>
<evidence type="ECO:0000256" key="2">
    <source>
        <dbReference type="SAM" id="MobiDB-lite"/>
    </source>
</evidence>
<evidence type="ECO:0000313" key="3">
    <source>
        <dbReference type="EMBL" id="KAJ1731416.1"/>
    </source>
</evidence>
<keyword evidence="4" id="KW-1185">Reference proteome</keyword>
<name>A0A9W7YD46_9FUNG</name>
<feature type="compositionally biased region" description="Low complexity" evidence="2">
    <location>
        <begin position="26"/>
        <end position="47"/>
    </location>
</feature>